<dbReference type="AlphaFoldDB" id="A0A0D2P3S3"/>
<proteinExistence type="predicted"/>
<dbReference type="PANTHER" id="PTHR35871:SF1">
    <property type="entry name" value="CXC1-LIKE CYSTEINE CLUSTER ASSOCIATED WITH KDZ TRANSPOSASES DOMAIN-CONTAINING PROTEIN"/>
    <property type="match status" value="1"/>
</dbReference>
<dbReference type="OrthoDB" id="2449121at2759"/>
<dbReference type="GO" id="GO:0003676">
    <property type="term" value="F:nucleic acid binding"/>
    <property type="evidence" value="ECO:0007669"/>
    <property type="project" value="InterPro"/>
</dbReference>
<dbReference type="EMBL" id="KN817653">
    <property type="protein sequence ID" value="KJA15155.1"/>
    <property type="molecule type" value="Genomic_DNA"/>
</dbReference>
<feature type="non-terminal residue" evidence="1">
    <location>
        <position position="1"/>
    </location>
</feature>
<dbReference type="PANTHER" id="PTHR35871">
    <property type="entry name" value="EXPRESSED PROTEIN"/>
    <property type="match status" value="1"/>
</dbReference>
<dbReference type="InterPro" id="IPR036397">
    <property type="entry name" value="RNaseH_sf"/>
</dbReference>
<evidence type="ECO:0000313" key="1">
    <source>
        <dbReference type="EMBL" id="KJA15155.1"/>
    </source>
</evidence>
<gene>
    <name evidence="1" type="ORF">HYPSUDRAFT_149568</name>
</gene>
<accession>A0A0D2P3S3</accession>
<organism evidence="1 2">
    <name type="scientific">Hypholoma sublateritium (strain FD-334 SS-4)</name>
    <dbReference type="NCBI Taxonomy" id="945553"/>
    <lineage>
        <taxon>Eukaryota</taxon>
        <taxon>Fungi</taxon>
        <taxon>Dikarya</taxon>
        <taxon>Basidiomycota</taxon>
        <taxon>Agaricomycotina</taxon>
        <taxon>Agaricomycetes</taxon>
        <taxon>Agaricomycetidae</taxon>
        <taxon>Agaricales</taxon>
        <taxon>Agaricineae</taxon>
        <taxon>Strophariaceae</taxon>
        <taxon>Hypholoma</taxon>
    </lineage>
</organism>
<evidence type="ECO:0008006" key="3">
    <source>
        <dbReference type="Google" id="ProtNLM"/>
    </source>
</evidence>
<sequence length="132" mass="15447">DCCMAHLLSNQEDFAQQESMLEHLIREAGHECIFLPKFHCELNPIEMYWGWAKFRYREVPKKTFADAKDAAVTYLNQCPPEVIRRFINRSRRFMSAYHKGLTGKAAAWAVRKQSKHRVVTERAMMSIEAVLN</sequence>
<dbReference type="Gene3D" id="3.30.420.10">
    <property type="entry name" value="Ribonuclease H-like superfamily/Ribonuclease H"/>
    <property type="match status" value="1"/>
</dbReference>
<name>A0A0D2P3S3_HYPSF</name>
<protein>
    <recommendedName>
        <fullName evidence="3">Tc1-like transposase DDE domain-containing protein</fullName>
    </recommendedName>
</protein>
<keyword evidence="2" id="KW-1185">Reference proteome</keyword>
<evidence type="ECO:0000313" key="2">
    <source>
        <dbReference type="Proteomes" id="UP000054270"/>
    </source>
</evidence>
<dbReference type="OMA" id="TNEMECN"/>
<dbReference type="Proteomes" id="UP000054270">
    <property type="component" value="Unassembled WGS sequence"/>
</dbReference>
<reference evidence="2" key="1">
    <citation type="submission" date="2014-04" db="EMBL/GenBank/DDBJ databases">
        <title>Evolutionary Origins and Diversification of the Mycorrhizal Mutualists.</title>
        <authorList>
            <consortium name="DOE Joint Genome Institute"/>
            <consortium name="Mycorrhizal Genomics Consortium"/>
            <person name="Kohler A."/>
            <person name="Kuo A."/>
            <person name="Nagy L.G."/>
            <person name="Floudas D."/>
            <person name="Copeland A."/>
            <person name="Barry K.W."/>
            <person name="Cichocki N."/>
            <person name="Veneault-Fourrey C."/>
            <person name="LaButti K."/>
            <person name="Lindquist E.A."/>
            <person name="Lipzen A."/>
            <person name="Lundell T."/>
            <person name="Morin E."/>
            <person name="Murat C."/>
            <person name="Riley R."/>
            <person name="Ohm R."/>
            <person name="Sun H."/>
            <person name="Tunlid A."/>
            <person name="Henrissat B."/>
            <person name="Grigoriev I.V."/>
            <person name="Hibbett D.S."/>
            <person name="Martin F."/>
        </authorList>
    </citation>
    <scope>NUCLEOTIDE SEQUENCE [LARGE SCALE GENOMIC DNA]</scope>
    <source>
        <strain evidence="2">FD-334 SS-4</strain>
    </source>
</reference>